<dbReference type="RefSeq" id="WP_253881127.1">
    <property type="nucleotide sequence ID" value="NZ_BHVP01000019.1"/>
</dbReference>
<organism evidence="1 2">
    <name type="scientific">Microcystis aeruginosa NIES-2520</name>
    <dbReference type="NCBI Taxonomy" id="2303982"/>
    <lineage>
        <taxon>Bacteria</taxon>
        <taxon>Bacillati</taxon>
        <taxon>Cyanobacteriota</taxon>
        <taxon>Cyanophyceae</taxon>
        <taxon>Oscillatoriophycideae</taxon>
        <taxon>Chroococcales</taxon>
        <taxon>Microcystaceae</taxon>
        <taxon>Microcystis</taxon>
    </lineage>
</organism>
<reference evidence="1 2" key="1">
    <citation type="submission" date="2018-09" db="EMBL/GenBank/DDBJ databases">
        <title>Evolutionary history of phycoerythrin pigmentation in the water bloom-forming cyanobacterium Microcystis aeruginosa.</title>
        <authorList>
            <person name="Tanabe Y."/>
            <person name="Tanabe Y."/>
            <person name="Yamaguchi H."/>
        </authorList>
    </citation>
    <scope>NUCLEOTIDE SEQUENCE [LARGE SCALE GENOMIC DNA]</scope>
    <source>
        <strain evidence="1 2">NIES-2520</strain>
    </source>
</reference>
<comment type="caution">
    <text evidence="1">The sequence shown here is derived from an EMBL/GenBank/DDBJ whole genome shotgun (WGS) entry which is preliminary data.</text>
</comment>
<evidence type="ECO:0000313" key="2">
    <source>
        <dbReference type="Proteomes" id="UP000324917"/>
    </source>
</evidence>
<sequence length="283" mass="30186">MKSWNLALIVGTAVTTAMGFEITLQNPAYAISISNEQKNLLVRDLSYAVDLANIAFQYGNPDQGQPVIIDSTGVVNSNNWTNNVSTTYQGLPLELNYNGSFDQQSNAGNYNLLGSISGIPITGSGSASFTDDPVNFTTTVNWLQQLTIFDPSVSTVGATFTWKFGGSSSFGLGGNITSENGFSGSVDYKIYSTVKDESQALKLTAAFDKKIPDGQVIKLKAEVDVNTKKTDPVTTQVSVEIKKQPEPSSTLSLLALGTLGAASTLKRQLKPSQSTEKETTKVG</sequence>
<gene>
    <name evidence="1" type="ORF">MiTe_01427</name>
</gene>
<dbReference type="EMBL" id="BHVP01000019">
    <property type="protein sequence ID" value="GCA74601.1"/>
    <property type="molecule type" value="Genomic_DNA"/>
</dbReference>
<dbReference type="Proteomes" id="UP000324917">
    <property type="component" value="Unassembled WGS sequence"/>
</dbReference>
<accession>A0A5A5RND0</accession>
<name>A0A5A5RND0_MICAE</name>
<evidence type="ECO:0000313" key="1">
    <source>
        <dbReference type="EMBL" id="GCA74601.1"/>
    </source>
</evidence>
<evidence type="ECO:0008006" key="3">
    <source>
        <dbReference type="Google" id="ProtNLM"/>
    </source>
</evidence>
<proteinExistence type="predicted"/>
<protein>
    <recommendedName>
        <fullName evidence="3">PEP-CTERM protein-sorting domain-containing protein</fullName>
    </recommendedName>
</protein>
<dbReference type="AlphaFoldDB" id="A0A5A5RND0"/>